<evidence type="ECO:0000313" key="3">
    <source>
        <dbReference type="Proteomes" id="UP000715441"/>
    </source>
</evidence>
<organism evidence="2 3">
    <name type="scientific">Amycolatopsis acididurans</name>
    <dbReference type="NCBI Taxonomy" id="2724524"/>
    <lineage>
        <taxon>Bacteria</taxon>
        <taxon>Bacillati</taxon>
        <taxon>Actinomycetota</taxon>
        <taxon>Actinomycetes</taxon>
        <taxon>Pseudonocardiales</taxon>
        <taxon>Pseudonocardiaceae</taxon>
        <taxon>Amycolatopsis</taxon>
    </lineage>
</organism>
<accession>A0ABX1J726</accession>
<dbReference type="InterPro" id="IPR000836">
    <property type="entry name" value="PRTase_dom"/>
</dbReference>
<keyword evidence="3" id="KW-1185">Reference proteome</keyword>
<dbReference type="SUPFAM" id="SSF53271">
    <property type="entry name" value="PRTase-like"/>
    <property type="match status" value="1"/>
</dbReference>
<dbReference type="CDD" id="cd06223">
    <property type="entry name" value="PRTases_typeI"/>
    <property type="match status" value="1"/>
</dbReference>
<dbReference type="EMBL" id="JAAXLS010000016">
    <property type="protein sequence ID" value="NKQ55596.1"/>
    <property type="molecule type" value="Genomic_DNA"/>
</dbReference>
<dbReference type="RefSeq" id="WP_168518639.1">
    <property type="nucleotide sequence ID" value="NZ_JAAXLS010000016.1"/>
</dbReference>
<evidence type="ECO:0000313" key="2">
    <source>
        <dbReference type="EMBL" id="NKQ55596.1"/>
    </source>
</evidence>
<gene>
    <name evidence="2" type="ORF">HFP15_22180</name>
</gene>
<dbReference type="Proteomes" id="UP000715441">
    <property type="component" value="Unassembled WGS sequence"/>
</dbReference>
<evidence type="ECO:0000259" key="1">
    <source>
        <dbReference type="Pfam" id="PF00156"/>
    </source>
</evidence>
<protein>
    <recommendedName>
        <fullName evidence="1">Phosphoribosyltransferase domain-containing protein</fullName>
    </recommendedName>
</protein>
<sequence>MSINIASSAPGRVFEHHRLWQLQSSVMLQACDLLAAAARDLTISTHQDEVSTVIGIAHGGTTPAHHIAGRLGLQAHIVRASHNATDAPYSPATGTVTCDLSSWQPDRLAGTVLVVDDICGTGATFTTVLDALQSWSTPPARFVTCALCRNRGAPTPPDLYCWDVADWVVFPWEDVPAGQATTPLPPPNQVITRD</sequence>
<comment type="caution">
    <text evidence="2">The sequence shown here is derived from an EMBL/GenBank/DDBJ whole genome shotgun (WGS) entry which is preliminary data.</text>
</comment>
<dbReference type="InterPro" id="IPR029057">
    <property type="entry name" value="PRTase-like"/>
</dbReference>
<dbReference type="Gene3D" id="3.40.50.2020">
    <property type="match status" value="1"/>
</dbReference>
<reference evidence="2 3" key="1">
    <citation type="submission" date="2020-04" db="EMBL/GenBank/DDBJ databases">
        <title>Novel species.</title>
        <authorList>
            <person name="Teo W.F.A."/>
            <person name="Lipun K."/>
            <person name="Srisuk N."/>
            <person name="Duangmal K."/>
        </authorList>
    </citation>
    <scope>NUCLEOTIDE SEQUENCE [LARGE SCALE GENOMIC DNA]</scope>
    <source>
        <strain evidence="2 3">K13G38</strain>
    </source>
</reference>
<feature type="domain" description="Phosphoribosyltransferase" evidence="1">
    <location>
        <begin position="33"/>
        <end position="172"/>
    </location>
</feature>
<name>A0ABX1J726_9PSEU</name>
<dbReference type="Pfam" id="PF00156">
    <property type="entry name" value="Pribosyltran"/>
    <property type="match status" value="1"/>
</dbReference>
<proteinExistence type="predicted"/>